<sequence>MQSIVVEHIPLVWCEPEHTSSRGVVIWLPGFSGTKESVEPQLRKFAEAGFIAIGFDPYQHGERRMEPQEELVKRITGNIRRYFWPILTLTAEEIPRIIDWAIQRFGDSGPIMIGGISMGGDIAVVAAGVDRRIAAVSACLATPDWLRPGSHEPPGAADDYALACYARRNPLTNTQLYSHLPAICFQCGELDTQVPPDGAERFIEALADIYRSCPDRLVVRKHSEVAHRFTEDMLQESIQWFLKN</sequence>
<accession>A0ABV6JBH0</accession>
<dbReference type="EC" id="3.1.-.-" evidence="2"/>
<protein>
    <submittedName>
        <fullName evidence="2">Dienelactone hydrolase family protein</fullName>
        <ecNumber evidence="2">3.1.-.-</ecNumber>
    </submittedName>
</protein>
<comment type="caution">
    <text evidence="2">The sequence shown here is derived from an EMBL/GenBank/DDBJ whole genome shotgun (WGS) entry which is preliminary data.</text>
</comment>
<keyword evidence="2" id="KW-0378">Hydrolase</keyword>
<evidence type="ECO:0000313" key="2">
    <source>
        <dbReference type="EMBL" id="MFC0393264.1"/>
    </source>
</evidence>
<dbReference type="SUPFAM" id="SSF53474">
    <property type="entry name" value="alpha/beta-Hydrolases"/>
    <property type="match status" value="1"/>
</dbReference>
<evidence type="ECO:0000259" key="1">
    <source>
        <dbReference type="Pfam" id="PF00561"/>
    </source>
</evidence>
<keyword evidence="3" id="KW-1185">Reference proteome</keyword>
<organism evidence="2 3">
    <name type="scientific">Paenibacillus mendelii</name>
    <dbReference type="NCBI Taxonomy" id="206163"/>
    <lineage>
        <taxon>Bacteria</taxon>
        <taxon>Bacillati</taxon>
        <taxon>Bacillota</taxon>
        <taxon>Bacilli</taxon>
        <taxon>Bacillales</taxon>
        <taxon>Paenibacillaceae</taxon>
        <taxon>Paenibacillus</taxon>
    </lineage>
</organism>
<dbReference type="Pfam" id="PF00561">
    <property type="entry name" value="Abhydrolase_1"/>
    <property type="match status" value="1"/>
</dbReference>
<name>A0ABV6JBH0_9BACL</name>
<dbReference type="GO" id="GO:0016787">
    <property type="term" value="F:hydrolase activity"/>
    <property type="evidence" value="ECO:0007669"/>
    <property type="project" value="UniProtKB-KW"/>
</dbReference>
<dbReference type="Proteomes" id="UP001589818">
    <property type="component" value="Unassembled WGS sequence"/>
</dbReference>
<feature type="domain" description="AB hydrolase-1" evidence="1">
    <location>
        <begin position="24"/>
        <end position="168"/>
    </location>
</feature>
<dbReference type="RefSeq" id="WP_204817784.1">
    <property type="nucleotide sequence ID" value="NZ_JANHOF010000002.1"/>
</dbReference>
<dbReference type="InterPro" id="IPR029058">
    <property type="entry name" value="AB_hydrolase_fold"/>
</dbReference>
<dbReference type="InterPro" id="IPR000073">
    <property type="entry name" value="AB_hydrolase_1"/>
</dbReference>
<evidence type="ECO:0000313" key="3">
    <source>
        <dbReference type="Proteomes" id="UP001589818"/>
    </source>
</evidence>
<reference evidence="2 3" key="1">
    <citation type="submission" date="2024-09" db="EMBL/GenBank/DDBJ databases">
        <authorList>
            <person name="Sun Q."/>
            <person name="Mori K."/>
        </authorList>
    </citation>
    <scope>NUCLEOTIDE SEQUENCE [LARGE SCALE GENOMIC DNA]</scope>
    <source>
        <strain evidence="2 3">CCM 4839</strain>
    </source>
</reference>
<dbReference type="PANTHER" id="PTHR47381">
    <property type="entry name" value="ALPHA/BETA-HYDROLASES SUPERFAMILY PROTEIN"/>
    <property type="match status" value="1"/>
</dbReference>
<dbReference type="PANTHER" id="PTHR47381:SF3">
    <property type="entry name" value="ALPHA_BETA-HYDROLASES SUPERFAMILY PROTEIN"/>
    <property type="match status" value="1"/>
</dbReference>
<dbReference type="Gene3D" id="3.40.50.1820">
    <property type="entry name" value="alpha/beta hydrolase"/>
    <property type="match status" value="1"/>
</dbReference>
<gene>
    <name evidence="2" type="ORF">ACFFJ8_18010</name>
</gene>
<dbReference type="EMBL" id="JBHLVF010000031">
    <property type="protein sequence ID" value="MFC0393264.1"/>
    <property type="molecule type" value="Genomic_DNA"/>
</dbReference>
<proteinExistence type="predicted"/>